<protein>
    <submittedName>
        <fullName evidence="1">Uncharacterized protein</fullName>
    </submittedName>
</protein>
<sequence length="111" mass="12556">MLSSKFLMYRFLPWYLSTASFKLCSNRFLSSASLSAFFWAFPTYHSFPSNICPFRASTALAASSEFSKFTKPKHFDFPSGSRITTALVIFPYSPKILVKSSSVVDSARFFT</sequence>
<accession>A0A7C9D875</accession>
<organism evidence="1">
    <name type="scientific">Opuntia streptacantha</name>
    <name type="common">Prickly pear cactus</name>
    <name type="synonym">Opuntia cardona</name>
    <dbReference type="NCBI Taxonomy" id="393608"/>
    <lineage>
        <taxon>Eukaryota</taxon>
        <taxon>Viridiplantae</taxon>
        <taxon>Streptophyta</taxon>
        <taxon>Embryophyta</taxon>
        <taxon>Tracheophyta</taxon>
        <taxon>Spermatophyta</taxon>
        <taxon>Magnoliopsida</taxon>
        <taxon>eudicotyledons</taxon>
        <taxon>Gunneridae</taxon>
        <taxon>Pentapetalae</taxon>
        <taxon>Caryophyllales</taxon>
        <taxon>Cactineae</taxon>
        <taxon>Cactaceae</taxon>
        <taxon>Opuntioideae</taxon>
        <taxon>Opuntia</taxon>
    </lineage>
</organism>
<evidence type="ECO:0000313" key="1">
    <source>
        <dbReference type="EMBL" id="MBA4632884.1"/>
    </source>
</evidence>
<name>A0A7C9D875_OPUST</name>
<dbReference type="EMBL" id="GISG01084722">
    <property type="protein sequence ID" value="MBA4632884.1"/>
    <property type="molecule type" value="Transcribed_RNA"/>
</dbReference>
<reference evidence="1" key="2">
    <citation type="submission" date="2020-07" db="EMBL/GenBank/DDBJ databases">
        <authorList>
            <person name="Vera ALvarez R."/>
            <person name="Arias-Moreno D.M."/>
            <person name="Jimenez-Jacinto V."/>
            <person name="Jimenez-Bremont J.F."/>
            <person name="Swaminathan K."/>
            <person name="Moose S.P."/>
            <person name="Guerrero-Gonzalez M.L."/>
            <person name="Marino-Ramirez L."/>
            <person name="Landsman D."/>
            <person name="Rodriguez-Kessler M."/>
            <person name="Delgado-Sanchez P."/>
        </authorList>
    </citation>
    <scope>NUCLEOTIDE SEQUENCE</scope>
    <source>
        <tissue evidence="1">Cladode</tissue>
    </source>
</reference>
<proteinExistence type="predicted"/>
<reference evidence="1" key="1">
    <citation type="journal article" date="2013" name="J. Plant Res.">
        <title>Effect of fungi and light on seed germination of three Opuntia species from semiarid lands of central Mexico.</title>
        <authorList>
            <person name="Delgado-Sanchez P."/>
            <person name="Jimenez-Bremont J.F."/>
            <person name="Guerrero-Gonzalez Mde L."/>
            <person name="Flores J."/>
        </authorList>
    </citation>
    <scope>NUCLEOTIDE SEQUENCE</scope>
    <source>
        <tissue evidence="1">Cladode</tissue>
    </source>
</reference>
<dbReference type="AlphaFoldDB" id="A0A7C9D875"/>